<accession>A0A0V1M2U0</accession>
<name>A0A0V1M2U0_9BILA</name>
<keyword evidence="3" id="KW-1185">Reference proteome</keyword>
<protein>
    <submittedName>
        <fullName evidence="2">Uncharacterized protein</fullName>
    </submittedName>
</protein>
<feature type="compositionally biased region" description="Polar residues" evidence="1">
    <location>
        <begin position="12"/>
        <end position="23"/>
    </location>
</feature>
<evidence type="ECO:0000256" key="1">
    <source>
        <dbReference type="SAM" id="MobiDB-lite"/>
    </source>
</evidence>
<evidence type="ECO:0000313" key="2">
    <source>
        <dbReference type="EMBL" id="KRZ66051.1"/>
    </source>
</evidence>
<dbReference type="EMBL" id="JYDO01000270">
    <property type="protein sequence ID" value="KRZ66051.1"/>
    <property type="molecule type" value="Genomic_DNA"/>
</dbReference>
<dbReference type="AlphaFoldDB" id="A0A0V1M2U0"/>
<sequence>MTSRRSSYGGYNCSSAEVQTTSPDSYSSANFLFIRTALVSFQDRPSTEWAEVGDQIAALQPTTATNAVSSDNGSFENHLERLESLFHKFLQYRDHPAADHRHTGCTRSPTTHRRCFLSST</sequence>
<feature type="region of interest" description="Disordered" evidence="1">
    <location>
        <begin position="1"/>
        <end position="23"/>
    </location>
</feature>
<dbReference type="Proteomes" id="UP000054843">
    <property type="component" value="Unassembled WGS sequence"/>
</dbReference>
<evidence type="ECO:0000313" key="3">
    <source>
        <dbReference type="Proteomes" id="UP000054843"/>
    </source>
</evidence>
<dbReference type="STRING" id="268474.A0A0V1M2U0"/>
<proteinExistence type="predicted"/>
<organism evidence="2 3">
    <name type="scientific">Trichinella papuae</name>
    <dbReference type="NCBI Taxonomy" id="268474"/>
    <lineage>
        <taxon>Eukaryota</taxon>
        <taxon>Metazoa</taxon>
        <taxon>Ecdysozoa</taxon>
        <taxon>Nematoda</taxon>
        <taxon>Enoplea</taxon>
        <taxon>Dorylaimia</taxon>
        <taxon>Trichinellida</taxon>
        <taxon>Trichinellidae</taxon>
        <taxon>Trichinella</taxon>
    </lineage>
</organism>
<comment type="caution">
    <text evidence="2">The sequence shown here is derived from an EMBL/GenBank/DDBJ whole genome shotgun (WGS) entry which is preliminary data.</text>
</comment>
<gene>
    <name evidence="2" type="ORF">T10_2771</name>
</gene>
<reference evidence="2 3" key="1">
    <citation type="submission" date="2015-01" db="EMBL/GenBank/DDBJ databases">
        <title>Evolution of Trichinella species and genotypes.</title>
        <authorList>
            <person name="Korhonen P.K."/>
            <person name="Edoardo P."/>
            <person name="Giuseppe L.R."/>
            <person name="Gasser R.B."/>
        </authorList>
    </citation>
    <scope>NUCLEOTIDE SEQUENCE [LARGE SCALE GENOMIC DNA]</scope>
    <source>
        <strain evidence="2">ISS1980</strain>
    </source>
</reference>